<dbReference type="Proteomes" id="UP001234989">
    <property type="component" value="Chromosome 6"/>
</dbReference>
<organism evidence="1 2">
    <name type="scientific">Solanum verrucosum</name>
    <dbReference type="NCBI Taxonomy" id="315347"/>
    <lineage>
        <taxon>Eukaryota</taxon>
        <taxon>Viridiplantae</taxon>
        <taxon>Streptophyta</taxon>
        <taxon>Embryophyta</taxon>
        <taxon>Tracheophyta</taxon>
        <taxon>Spermatophyta</taxon>
        <taxon>Magnoliopsida</taxon>
        <taxon>eudicotyledons</taxon>
        <taxon>Gunneridae</taxon>
        <taxon>Pentapetalae</taxon>
        <taxon>asterids</taxon>
        <taxon>lamiids</taxon>
        <taxon>Solanales</taxon>
        <taxon>Solanaceae</taxon>
        <taxon>Solanoideae</taxon>
        <taxon>Solaneae</taxon>
        <taxon>Solanum</taxon>
    </lineage>
</organism>
<dbReference type="AlphaFoldDB" id="A0AAF0R5P3"/>
<accession>A0AAF0R5P3</accession>
<evidence type="ECO:0000313" key="2">
    <source>
        <dbReference type="Proteomes" id="UP001234989"/>
    </source>
</evidence>
<proteinExistence type="predicted"/>
<name>A0AAF0R5P3_SOLVR</name>
<keyword evidence="2" id="KW-1185">Reference proteome</keyword>
<protein>
    <submittedName>
        <fullName evidence="1">Uncharacterized protein</fullName>
    </submittedName>
</protein>
<sequence>MNERIFKGRSNSIQHIKGKCISTFFFFFV</sequence>
<gene>
    <name evidence="1" type="ORF">MTR67_025369</name>
</gene>
<evidence type="ECO:0000313" key="1">
    <source>
        <dbReference type="EMBL" id="WMV31984.1"/>
    </source>
</evidence>
<dbReference type="EMBL" id="CP133617">
    <property type="protein sequence ID" value="WMV31984.1"/>
    <property type="molecule type" value="Genomic_DNA"/>
</dbReference>
<reference evidence="1" key="1">
    <citation type="submission" date="2023-08" db="EMBL/GenBank/DDBJ databases">
        <title>A de novo genome assembly of Solanum verrucosum Schlechtendal, a Mexican diploid species geographically isolated from the other diploid A-genome species in potato relatives.</title>
        <authorList>
            <person name="Hosaka K."/>
        </authorList>
    </citation>
    <scope>NUCLEOTIDE SEQUENCE</scope>
    <source>
        <tissue evidence="1">Young leaves</tissue>
    </source>
</reference>